<gene>
    <name evidence="1" type="ORF">MA16_Dca011904</name>
</gene>
<reference evidence="1 2" key="2">
    <citation type="journal article" date="2017" name="Nature">
        <title>The Apostasia genome and the evolution of orchids.</title>
        <authorList>
            <person name="Zhang G.Q."/>
            <person name="Liu K.W."/>
            <person name="Li Z."/>
            <person name="Lohaus R."/>
            <person name="Hsiao Y.Y."/>
            <person name="Niu S.C."/>
            <person name="Wang J.Y."/>
            <person name="Lin Y.C."/>
            <person name="Xu Q."/>
            <person name="Chen L.J."/>
            <person name="Yoshida K."/>
            <person name="Fujiwara S."/>
            <person name="Wang Z.W."/>
            <person name="Zhang Y.Q."/>
            <person name="Mitsuda N."/>
            <person name="Wang M."/>
            <person name="Liu G.H."/>
            <person name="Pecoraro L."/>
            <person name="Huang H.X."/>
            <person name="Xiao X.J."/>
            <person name="Lin M."/>
            <person name="Wu X.Y."/>
            <person name="Wu W.L."/>
            <person name="Chen Y.Y."/>
            <person name="Chang S.B."/>
            <person name="Sakamoto S."/>
            <person name="Ohme-Takagi M."/>
            <person name="Yagi M."/>
            <person name="Zeng S.J."/>
            <person name="Shen C.Y."/>
            <person name="Yeh C.M."/>
            <person name="Luo Y.B."/>
            <person name="Tsai W.C."/>
            <person name="Van de Peer Y."/>
            <person name="Liu Z.J."/>
        </authorList>
    </citation>
    <scope>NUCLEOTIDE SEQUENCE [LARGE SCALE GENOMIC DNA]</scope>
    <source>
        <tissue evidence="1">The whole plant</tissue>
    </source>
</reference>
<sequence length="135" mass="15119">MVNFNFGRLGLRFPGMALLFTCHLHIQSLYRNQKEVAGIFLSSQEMTSKYHDSGLQSLTFVKGKLRFESKATEALPTSKGGGIAKEVPEFHEIIFAPSVKKRKVDLLGDVWDSCCVEPLSEAKFPNAREKAEVLQ</sequence>
<accession>A0A2I0W2J6</accession>
<reference evidence="1 2" key="1">
    <citation type="journal article" date="2016" name="Sci. Rep.">
        <title>The Dendrobium catenatum Lindl. genome sequence provides insights into polysaccharide synthase, floral development and adaptive evolution.</title>
        <authorList>
            <person name="Zhang G.Q."/>
            <person name="Xu Q."/>
            <person name="Bian C."/>
            <person name="Tsai W.C."/>
            <person name="Yeh C.M."/>
            <person name="Liu K.W."/>
            <person name="Yoshida K."/>
            <person name="Zhang L.S."/>
            <person name="Chang S.B."/>
            <person name="Chen F."/>
            <person name="Shi Y."/>
            <person name="Su Y.Y."/>
            <person name="Zhang Y.Q."/>
            <person name="Chen L.J."/>
            <person name="Yin Y."/>
            <person name="Lin M."/>
            <person name="Huang H."/>
            <person name="Deng H."/>
            <person name="Wang Z.W."/>
            <person name="Zhu S.L."/>
            <person name="Zhao X."/>
            <person name="Deng C."/>
            <person name="Niu S.C."/>
            <person name="Huang J."/>
            <person name="Wang M."/>
            <person name="Liu G.H."/>
            <person name="Yang H.J."/>
            <person name="Xiao X.J."/>
            <person name="Hsiao Y.Y."/>
            <person name="Wu W.L."/>
            <person name="Chen Y.Y."/>
            <person name="Mitsuda N."/>
            <person name="Ohme-Takagi M."/>
            <person name="Luo Y.B."/>
            <person name="Van de Peer Y."/>
            <person name="Liu Z.J."/>
        </authorList>
    </citation>
    <scope>NUCLEOTIDE SEQUENCE [LARGE SCALE GENOMIC DNA]</scope>
    <source>
        <tissue evidence="1">The whole plant</tissue>
    </source>
</reference>
<protein>
    <submittedName>
        <fullName evidence="1">Uncharacterized protein</fullName>
    </submittedName>
</protein>
<dbReference type="EMBL" id="KZ502984">
    <property type="protein sequence ID" value="PKU69886.1"/>
    <property type="molecule type" value="Genomic_DNA"/>
</dbReference>
<proteinExistence type="predicted"/>
<organism evidence="1 2">
    <name type="scientific">Dendrobium catenatum</name>
    <dbReference type="NCBI Taxonomy" id="906689"/>
    <lineage>
        <taxon>Eukaryota</taxon>
        <taxon>Viridiplantae</taxon>
        <taxon>Streptophyta</taxon>
        <taxon>Embryophyta</taxon>
        <taxon>Tracheophyta</taxon>
        <taxon>Spermatophyta</taxon>
        <taxon>Magnoliopsida</taxon>
        <taxon>Liliopsida</taxon>
        <taxon>Asparagales</taxon>
        <taxon>Orchidaceae</taxon>
        <taxon>Epidendroideae</taxon>
        <taxon>Malaxideae</taxon>
        <taxon>Dendrobiinae</taxon>
        <taxon>Dendrobium</taxon>
    </lineage>
</organism>
<evidence type="ECO:0000313" key="1">
    <source>
        <dbReference type="EMBL" id="PKU69886.1"/>
    </source>
</evidence>
<dbReference type="AlphaFoldDB" id="A0A2I0W2J6"/>
<dbReference type="Proteomes" id="UP000233837">
    <property type="component" value="Unassembled WGS sequence"/>
</dbReference>
<evidence type="ECO:0000313" key="2">
    <source>
        <dbReference type="Proteomes" id="UP000233837"/>
    </source>
</evidence>
<keyword evidence="2" id="KW-1185">Reference proteome</keyword>
<name>A0A2I0W2J6_9ASPA</name>